<dbReference type="SUPFAM" id="SSF53474">
    <property type="entry name" value="alpha/beta-Hydrolases"/>
    <property type="match status" value="1"/>
</dbReference>
<dbReference type="Gene3D" id="3.40.50.1820">
    <property type="entry name" value="alpha/beta hydrolase"/>
    <property type="match status" value="1"/>
</dbReference>
<evidence type="ECO:0000256" key="2">
    <source>
        <dbReference type="ARBA" id="ARBA00022801"/>
    </source>
</evidence>
<dbReference type="GO" id="GO:0016788">
    <property type="term" value="F:hydrolase activity, acting on ester bonds"/>
    <property type="evidence" value="ECO:0007669"/>
    <property type="project" value="TreeGrafter"/>
</dbReference>
<dbReference type="InterPro" id="IPR029058">
    <property type="entry name" value="AB_hydrolase_fold"/>
</dbReference>
<dbReference type="EMBL" id="MNAN01000037">
    <property type="protein sequence ID" value="OHU93532.1"/>
    <property type="molecule type" value="Genomic_DNA"/>
</dbReference>
<dbReference type="InterPro" id="IPR000801">
    <property type="entry name" value="Esterase-like"/>
</dbReference>
<organism evidence="4 5">
    <name type="scientific">Pseudoalteromonas byunsanensis</name>
    <dbReference type="NCBI Taxonomy" id="327939"/>
    <lineage>
        <taxon>Bacteria</taxon>
        <taxon>Pseudomonadati</taxon>
        <taxon>Pseudomonadota</taxon>
        <taxon>Gammaproteobacteria</taxon>
        <taxon>Alteromonadales</taxon>
        <taxon>Pseudoalteromonadaceae</taxon>
        <taxon>Pseudoalteromonas</taxon>
    </lineage>
</organism>
<evidence type="ECO:0000256" key="3">
    <source>
        <dbReference type="SAM" id="SignalP"/>
    </source>
</evidence>
<gene>
    <name evidence="4" type="ORF">BIW53_19495</name>
</gene>
<evidence type="ECO:0000313" key="4">
    <source>
        <dbReference type="EMBL" id="OHU93532.1"/>
    </source>
</evidence>
<accession>A0A1S1MX95</accession>
<dbReference type="STRING" id="327939.BIW53_19495"/>
<feature type="chain" id="PRO_5010302069" evidence="3">
    <location>
        <begin position="18"/>
        <end position="383"/>
    </location>
</feature>
<protein>
    <submittedName>
        <fullName evidence="4">Alpha/beta hydrolase</fullName>
    </submittedName>
</protein>
<dbReference type="Proteomes" id="UP000180253">
    <property type="component" value="Unassembled WGS sequence"/>
</dbReference>
<reference evidence="4 5" key="1">
    <citation type="submission" date="2016-10" db="EMBL/GenBank/DDBJ databases">
        <title>Pseudoalteromonas amylolytica sp. nov., isolated from the surface seawater.</title>
        <authorList>
            <person name="Wu Y.-H."/>
            <person name="Cheng H."/>
            <person name="Jin X.-B."/>
            <person name="Wang C.-S."/>
            <person name="Xu X.-W."/>
        </authorList>
    </citation>
    <scope>NUCLEOTIDE SEQUENCE [LARGE SCALE GENOMIC DNA]</scope>
    <source>
        <strain evidence="4 5">JCM 12483</strain>
    </source>
</reference>
<dbReference type="AlphaFoldDB" id="A0A1S1MX95"/>
<proteinExistence type="inferred from homology"/>
<dbReference type="InterPro" id="IPR052558">
    <property type="entry name" value="Siderophore_Hydrolase_D"/>
</dbReference>
<dbReference type="Pfam" id="PF00756">
    <property type="entry name" value="Esterase"/>
    <property type="match status" value="1"/>
</dbReference>
<feature type="signal peptide" evidence="3">
    <location>
        <begin position="1"/>
        <end position="17"/>
    </location>
</feature>
<comment type="caution">
    <text evidence="4">The sequence shown here is derived from an EMBL/GenBank/DDBJ whole genome shotgun (WGS) entry which is preliminary data.</text>
</comment>
<dbReference type="PANTHER" id="PTHR40841:SF2">
    <property type="entry name" value="SIDEROPHORE-DEGRADING ESTERASE (EUROFUNG)"/>
    <property type="match status" value="1"/>
</dbReference>
<evidence type="ECO:0000256" key="1">
    <source>
        <dbReference type="ARBA" id="ARBA00005622"/>
    </source>
</evidence>
<evidence type="ECO:0000313" key="5">
    <source>
        <dbReference type="Proteomes" id="UP000180253"/>
    </source>
</evidence>
<keyword evidence="3" id="KW-0732">Signal</keyword>
<dbReference type="OrthoDB" id="9784036at2"/>
<sequence length="383" mass="43100">MKALITLLVFITSVCQANVERFSIASKVIDETTAVRVSLPDTYTHSDTFSYPLLIVLDGATQFPHVAASTQFLSTYAILPEMIVVGVSTHKRLQYFTPTEHEEFVGRSGQANAFKTYLHKELIPTLKSKYRIAPYYVISGHSMGGLFTSYLALQSDSDFNAHIAISPSLWWDENTLVNTYQTLPNQHLSKAKRWFLSMANEPGEMNDSYVAMLNALNEKSIKNLHWFSQRFANETHDSTPLVGNAQALKSLFHNWNAVPEITVMSLSQLHAFYQLKSDEYGYNFPLSAHQYNVYGLKATYEGKTTWGVEILKQGVEHFSQSEILWDSLATAYNLDNKPVKALTASKEALKLAKANDSIYLNEITSQNKQLMSKVKSHSGSRSL</sequence>
<dbReference type="PANTHER" id="PTHR40841">
    <property type="entry name" value="SIDEROPHORE TRIACETYLFUSARININE C ESTERASE"/>
    <property type="match status" value="1"/>
</dbReference>
<comment type="similarity">
    <text evidence="1">Belongs to the esterase D family.</text>
</comment>
<dbReference type="RefSeq" id="WP_070993689.1">
    <property type="nucleotide sequence ID" value="NZ_CBCSHD010000006.1"/>
</dbReference>
<name>A0A1S1MX95_9GAMM</name>
<keyword evidence="2 4" id="KW-0378">Hydrolase</keyword>
<keyword evidence="5" id="KW-1185">Reference proteome</keyword>